<feature type="chain" id="PRO_5041661769" evidence="8">
    <location>
        <begin position="18"/>
        <end position="243"/>
    </location>
</feature>
<dbReference type="PROSITE" id="PS00134">
    <property type="entry name" value="TRYPSIN_HIS"/>
    <property type="match status" value="1"/>
</dbReference>
<sequence length="243" mass="26262">MEQVVAIAILLGSAVSAQKRIIGGGECRPHSQPWQVFLYDATQIFCGGVLIDKYWVVTAGHCHGRSIIAFLGAHDLWKRKGAQVTRALQVIRHAAFEPVVLNNDIMLLRLNRPAILGETVKTIPLATQCAPVGTKCIVTGWGTTTFPEVNHARNLQCTEVTILPPKVCRDAYGSTFVDSEICAGAMEGGRDSCQGDSGGAMVCNGVLHGLVSWGNEHCAAKNKPGVYTEICKFRGWIIKSMTD</sequence>
<reference evidence="11" key="1">
    <citation type="submission" date="2025-08" db="UniProtKB">
        <authorList>
            <consortium name="RefSeq"/>
        </authorList>
    </citation>
    <scope>IDENTIFICATION</scope>
    <source>
        <tissue evidence="11">Blood</tissue>
    </source>
</reference>
<dbReference type="GO" id="GO:0090729">
    <property type="term" value="F:toxin activity"/>
    <property type="evidence" value="ECO:0007669"/>
    <property type="project" value="UniProtKB-KW"/>
</dbReference>
<dbReference type="AlphaFoldDB" id="A0AA97KDD5"/>
<feature type="signal peptide" evidence="8">
    <location>
        <begin position="1"/>
        <end position="17"/>
    </location>
</feature>
<dbReference type="Proteomes" id="UP001190640">
    <property type="component" value="Chromosome 15"/>
</dbReference>
<gene>
    <name evidence="11" type="primary">LOC129342930</name>
</gene>
<evidence type="ECO:0000259" key="9">
    <source>
        <dbReference type="PROSITE" id="PS50240"/>
    </source>
</evidence>
<dbReference type="PANTHER" id="PTHR24271">
    <property type="entry name" value="KALLIKREIN-RELATED"/>
    <property type="match status" value="1"/>
</dbReference>
<dbReference type="PRINTS" id="PR00722">
    <property type="entry name" value="CHYMOTRYPSIN"/>
</dbReference>
<dbReference type="Gene3D" id="2.40.10.10">
    <property type="entry name" value="Trypsin-like serine proteases"/>
    <property type="match status" value="2"/>
</dbReference>
<feature type="domain" description="Peptidase S1" evidence="9">
    <location>
        <begin position="21"/>
        <end position="242"/>
    </location>
</feature>
<dbReference type="FunFam" id="2.40.10.10:FF:000010">
    <property type="entry name" value="Kallikrein related peptidase 11"/>
    <property type="match status" value="1"/>
</dbReference>
<dbReference type="InterPro" id="IPR001254">
    <property type="entry name" value="Trypsin_dom"/>
</dbReference>
<evidence type="ECO:0000313" key="11">
    <source>
        <dbReference type="RefSeq" id="XP_054854863.1"/>
    </source>
</evidence>
<evidence type="ECO:0000256" key="3">
    <source>
        <dbReference type="ARBA" id="ARBA00022670"/>
    </source>
</evidence>
<evidence type="ECO:0000256" key="2">
    <source>
        <dbReference type="ARBA" id="ARBA00022656"/>
    </source>
</evidence>
<dbReference type="InterPro" id="IPR033116">
    <property type="entry name" value="TRYPSIN_SER"/>
</dbReference>
<dbReference type="InterPro" id="IPR001314">
    <property type="entry name" value="Peptidase_S1A"/>
</dbReference>
<dbReference type="GO" id="GO:0005576">
    <property type="term" value="C:extracellular region"/>
    <property type="evidence" value="ECO:0007669"/>
    <property type="project" value="UniProtKB-ARBA"/>
</dbReference>
<evidence type="ECO:0000256" key="8">
    <source>
        <dbReference type="SAM" id="SignalP"/>
    </source>
</evidence>
<dbReference type="PROSITE" id="PS00135">
    <property type="entry name" value="TRYPSIN_SER"/>
    <property type="match status" value="1"/>
</dbReference>
<comment type="similarity">
    <text evidence="1">Belongs to the peptidase S1 family. Snake venom subfamily.</text>
</comment>
<dbReference type="InterPro" id="IPR009003">
    <property type="entry name" value="Peptidase_S1_PA"/>
</dbReference>
<dbReference type="RefSeq" id="XP_054854863.1">
    <property type="nucleotide sequence ID" value="XM_054998888.1"/>
</dbReference>
<keyword evidence="10" id="KW-1185">Reference proteome</keyword>
<dbReference type="GeneID" id="129342930"/>
<dbReference type="GO" id="GO:0006508">
    <property type="term" value="P:proteolysis"/>
    <property type="evidence" value="ECO:0007669"/>
    <property type="project" value="UniProtKB-KW"/>
</dbReference>
<proteinExistence type="inferred from homology"/>
<dbReference type="KEGG" id="emc:129342930"/>
<dbReference type="SMART" id="SM00020">
    <property type="entry name" value="Tryp_SPc"/>
    <property type="match status" value="1"/>
</dbReference>
<organism evidence="10 11">
    <name type="scientific">Eublepharis macularius</name>
    <name type="common">Leopard gecko</name>
    <name type="synonym">Cyrtodactylus macularius</name>
    <dbReference type="NCBI Taxonomy" id="481883"/>
    <lineage>
        <taxon>Eukaryota</taxon>
        <taxon>Metazoa</taxon>
        <taxon>Chordata</taxon>
        <taxon>Craniata</taxon>
        <taxon>Vertebrata</taxon>
        <taxon>Euteleostomi</taxon>
        <taxon>Lepidosauria</taxon>
        <taxon>Squamata</taxon>
        <taxon>Bifurcata</taxon>
        <taxon>Gekkota</taxon>
        <taxon>Eublepharidae</taxon>
        <taxon>Eublepharinae</taxon>
        <taxon>Eublepharis</taxon>
    </lineage>
</organism>
<keyword evidence="3 7" id="KW-0645">Protease</keyword>
<evidence type="ECO:0000256" key="4">
    <source>
        <dbReference type="ARBA" id="ARBA00022801"/>
    </source>
</evidence>
<protein>
    <submittedName>
        <fullName evidence="11">Kallikrein-11-like</fullName>
    </submittedName>
</protein>
<dbReference type="CDD" id="cd00190">
    <property type="entry name" value="Tryp_SPc"/>
    <property type="match status" value="1"/>
</dbReference>
<dbReference type="GO" id="GO:0004252">
    <property type="term" value="F:serine-type endopeptidase activity"/>
    <property type="evidence" value="ECO:0007669"/>
    <property type="project" value="InterPro"/>
</dbReference>
<evidence type="ECO:0000256" key="1">
    <source>
        <dbReference type="ARBA" id="ARBA00009228"/>
    </source>
</evidence>
<accession>A0AA97KDD5</accession>
<dbReference type="SUPFAM" id="SSF50494">
    <property type="entry name" value="Trypsin-like serine proteases"/>
    <property type="match status" value="1"/>
</dbReference>
<dbReference type="PANTHER" id="PTHR24271:SF48">
    <property type="entry name" value="KALLIKREIN-14"/>
    <property type="match status" value="1"/>
</dbReference>
<keyword evidence="8" id="KW-0732">Signal</keyword>
<dbReference type="PROSITE" id="PS50240">
    <property type="entry name" value="TRYPSIN_DOM"/>
    <property type="match status" value="1"/>
</dbReference>
<keyword evidence="2" id="KW-0800">Toxin</keyword>
<dbReference type="Pfam" id="PF00089">
    <property type="entry name" value="Trypsin"/>
    <property type="match status" value="1"/>
</dbReference>
<keyword evidence="6" id="KW-1015">Disulfide bond</keyword>
<evidence type="ECO:0000313" key="10">
    <source>
        <dbReference type="Proteomes" id="UP001190640"/>
    </source>
</evidence>
<dbReference type="InterPro" id="IPR043504">
    <property type="entry name" value="Peptidase_S1_PA_chymotrypsin"/>
</dbReference>
<dbReference type="InterPro" id="IPR018114">
    <property type="entry name" value="TRYPSIN_HIS"/>
</dbReference>
<keyword evidence="5 7" id="KW-0720">Serine protease</keyword>
<evidence type="ECO:0000256" key="7">
    <source>
        <dbReference type="RuleBase" id="RU363034"/>
    </source>
</evidence>
<dbReference type="GO" id="GO:0030141">
    <property type="term" value="C:secretory granule"/>
    <property type="evidence" value="ECO:0007669"/>
    <property type="project" value="TreeGrafter"/>
</dbReference>
<name>A0AA97KDD5_EUBMA</name>
<evidence type="ECO:0000256" key="5">
    <source>
        <dbReference type="ARBA" id="ARBA00022825"/>
    </source>
</evidence>
<keyword evidence="4 7" id="KW-0378">Hydrolase</keyword>
<evidence type="ECO:0000256" key="6">
    <source>
        <dbReference type="ARBA" id="ARBA00023157"/>
    </source>
</evidence>